<protein>
    <recommendedName>
        <fullName evidence="8">DNA-binding protein RAP1</fullName>
    </recommendedName>
</protein>
<dbReference type="Gene3D" id="1.10.10.60">
    <property type="entry name" value="Homeodomain-like"/>
    <property type="match status" value="1"/>
</dbReference>
<comment type="subcellular location">
    <subcellularLocation>
        <location evidence="8">Nucleus</location>
    </subcellularLocation>
    <subcellularLocation>
        <location evidence="8">Chromosome</location>
        <location evidence="8">Telomere</location>
    </subcellularLocation>
</comment>
<feature type="compositionally biased region" description="Pro residues" evidence="9">
    <location>
        <begin position="495"/>
        <end position="510"/>
    </location>
</feature>
<evidence type="ECO:0000313" key="12">
    <source>
        <dbReference type="Proteomes" id="UP000323067"/>
    </source>
</evidence>
<dbReference type="PANTHER" id="PTHR16466:SF6">
    <property type="entry name" value="TELOMERIC REPEAT-BINDING FACTOR 2-INTERACTING PROTEIN 1"/>
    <property type="match status" value="1"/>
</dbReference>
<dbReference type="CDD" id="cd16100">
    <property type="entry name" value="ARID"/>
    <property type="match status" value="1"/>
</dbReference>
<dbReference type="SUPFAM" id="SSF46774">
    <property type="entry name" value="ARID-like"/>
    <property type="match status" value="1"/>
</dbReference>
<evidence type="ECO:0000256" key="9">
    <source>
        <dbReference type="SAM" id="MobiDB-lite"/>
    </source>
</evidence>
<feature type="region of interest" description="Disordered" evidence="9">
    <location>
        <begin position="352"/>
        <end position="449"/>
    </location>
</feature>
<name>A0A2H4SV97_CORMI</name>
<evidence type="ECO:0000256" key="7">
    <source>
        <dbReference type="ARBA" id="ARBA00023242"/>
    </source>
</evidence>
<feature type="compositionally biased region" description="Basic and acidic residues" evidence="9">
    <location>
        <begin position="208"/>
        <end position="226"/>
    </location>
</feature>
<dbReference type="InterPro" id="IPR036431">
    <property type="entry name" value="ARID_dom_sf"/>
</dbReference>
<evidence type="ECO:0000256" key="5">
    <source>
        <dbReference type="ARBA" id="ARBA00023159"/>
    </source>
</evidence>
<evidence type="ECO:0000256" key="6">
    <source>
        <dbReference type="ARBA" id="ARBA00023163"/>
    </source>
</evidence>
<evidence type="ECO:0000256" key="3">
    <source>
        <dbReference type="ARBA" id="ARBA00022895"/>
    </source>
</evidence>
<reference evidence="11 12" key="1">
    <citation type="journal article" date="2017" name="BMC Genomics">
        <title>Chromosome level assembly and secondary metabolite potential of the parasitic fungus Cordyceps militaris.</title>
        <authorList>
            <person name="Kramer G.J."/>
            <person name="Nodwell J.R."/>
        </authorList>
    </citation>
    <scope>NUCLEOTIDE SEQUENCE [LARGE SCALE GENOMIC DNA]</scope>
    <source>
        <strain evidence="11 12">ATCC 34164</strain>
    </source>
</reference>
<evidence type="ECO:0000256" key="4">
    <source>
        <dbReference type="ARBA" id="ARBA00023015"/>
    </source>
</evidence>
<evidence type="ECO:0000256" key="1">
    <source>
        <dbReference type="ARBA" id="ARBA00010467"/>
    </source>
</evidence>
<dbReference type="AlphaFoldDB" id="A0A2H4SV97"/>
<proteinExistence type="inferred from homology"/>
<dbReference type="GO" id="GO:0010833">
    <property type="term" value="P:telomere maintenance via telomere lengthening"/>
    <property type="evidence" value="ECO:0007669"/>
    <property type="project" value="UniProtKB-UniRule"/>
</dbReference>
<dbReference type="Pfam" id="PF16589">
    <property type="entry name" value="BRCT_2"/>
    <property type="match status" value="1"/>
</dbReference>
<evidence type="ECO:0000259" key="10">
    <source>
        <dbReference type="PROSITE" id="PS51011"/>
    </source>
</evidence>
<dbReference type="SUPFAM" id="SSF46689">
    <property type="entry name" value="Homeodomain-like"/>
    <property type="match status" value="1"/>
</dbReference>
<dbReference type="Gene3D" id="1.10.150.60">
    <property type="entry name" value="ARID DNA-binding domain"/>
    <property type="match status" value="1"/>
</dbReference>
<feature type="region of interest" description="Disordered" evidence="9">
    <location>
        <begin position="180"/>
        <end position="253"/>
    </location>
</feature>
<dbReference type="Pfam" id="PF08914">
    <property type="entry name" value="Myb_Rap1"/>
    <property type="match status" value="1"/>
</dbReference>
<accession>A0A2H4SV97</accession>
<sequence length="682" mass="75065">MAGGITYDGVPVENGGQIFDGLKFWVAQRVPTRSAILDHIQRNSGIIVPLEKNADYLIADHARKDAPAGSISWKFITESVENGVAQLPDHYRIGLAPAVTRGAASSKPNKTIRTQFTAAEDAALASWVLASKDSRMGNEMYKQFGAKKNQHQSHPWSSWRDRFVKKLMLLPPESLHQLAARAADRATPQPTQEVEEDDHFPDPTELILQRKGERVQQEAARQRADGEAIQPPPAAPSSLAPSPLPQAAEREDAVGTQAIEREHFYDDLQTFAEVKHINVNPTQEVAGQCVELWKLARAISQQKLPADDIDWFRIAQELGYAGTDADAAVPALQQCYELNLAEFLDLQEALFEDGEDSPPQPSSPPPCFLPAKRPLDADGELEIQTPAKRRRLQIPREVPSTPEANRRQQPTPSTIRPHAAATTTPVRSARREPSPDITSSQQLQSEHLHSSPLIRAIPLHLNSAAQNRQPGRSSTAPSSRTTKKRVLPGAFKPSALPPPPSPPPPSPPPPIDDDAPFPFAMPREQPPPPRRRPAQRATTTTATAPRRLSKERELSDLIQHYESLGYAHETVVEGLRRTTMTPGLAAEVMQSLRDGRGVPAHHEGIWTDVDDAGLRLVVGAGADLDQEDGVVVRSKAVMKAVRKARRTRDRLLNKHGRERMALRVKYLRASDSLAAAAREQSV</sequence>
<dbReference type="VEuPathDB" id="FungiDB:CCM_04061"/>
<keyword evidence="6" id="KW-0804">Transcription</keyword>
<dbReference type="EMBL" id="CP023327">
    <property type="protein sequence ID" value="ATY67033.1"/>
    <property type="molecule type" value="Genomic_DNA"/>
</dbReference>
<keyword evidence="3 8" id="KW-0779">Telomere</keyword>
<evidence type="ECO:0000256" key="8">
    <source>
        <dbReference type="RuleBase" id="RU367107"/>
    </source>
</evidence>
<dbReference type="InterPro" id="IPR009057">
    <property type="entry name" value="Homeodomain-like_sf"/>
</dbReference>
<dbReference type="GO" id="GO:0070187">
    <property type="term" value="C:shelterin complex"/>
    <property type="evidence" value="ECO:0007669"/>
    <property type="project" value="TreeGrafter"/>
</dbReference>
<feature type="compositionally biased region" description="Polar residues" evidence="9">
    <location>
        <begin position="463"/>
        <end position="480"/>
    </location>
</feature>
<dbReference type="InterPro" id="IPR001606">
    <property type="entry name" value="ARID_dom"/>
</dbReference>
<dbReference type="SMART" id="SM01014">
    <property type="entry name" value="ARID"/>
    <property type="match status" value="1"/>
</dbReference>
<dbReference type="InterPro" id="IPR015010">
    <property type="entry name" value="TERF2IP_Myb"/>
</dbReference>
<dbReference type="Proteomes" id="UP000323067">
    <property type="component" value="Chromosome ii"/>
</dbReference>
<feature type="compositionally biased region" description="Pro residues" evidence="9">
    <location>
        <begin position="358"/>
        <end position="368"/>
    </location>
</feature>
<organism evidence="11 12">
    <name type="scientific">Cordyceps militaris</name>
    <name type="common">Caterpillar fungus</name>
    <name type="synonym">Clavaria militaris</name>
    <dbReference type="NCBI Taxonomy" id="73501"/>
    <lineage>
        <taxon>Eukaryota</taxon>
        <taxon>Fungi</taxon>
        <taxon>Dikarya</taxon>
        <taxon>Ascomycota</taxon>
        <taxon>Pezizomycotina</taxon>
        <taxon>Sordariomycetes</taxon>
        <taxon>Hypocreomycetidae</taxon>
        <taxon>Hypocreales</taxon>
        <taxon>Cordycipitaceae</taxon>
        <taxon>Cordyceps</taxon>
    </lineage>
</organism>
<evidence type="ECO:0000256" key="2">
    <source>
        <dbReference type="ARBA" id="ARBA00022454"/>
    </source>
</evidence>
<comment type="function">
    <text evidence="8">Involved in the regulation of telomere length, clustering and has a specific role in telomere position effect (TPE).</text>
</comment>
<feature type="domain" description="ARID" evidence="10">
    <location>
        <begin position="258"/>
        <end position="348"/>
    </location>
</feature>
<feature type="compositionally biased region" description="Low complexity" evidence="9">
    <location>
        <begin position="535"/>
        <end position="546"/>
    </location>
</feature>
<keyword evidence="2 8" id="KW-0158">Chromosome</keyword>
<gene>
    <name evidence="11" type="ORF">A9K55_000796</name>
</gene>
<dbReference type="OrthoDB" id="435460at2759"/>
<feature type="region of interest" description="Disordered" evidence="9">
    <location>
        <begin position="463"/>
        <end position="549"/>
    </location>
</feature>
<dbReference type="CDD" id="cd11655">
    <property type="entry name" value="rap1_myb-like"/>
    <property type="match status" value="1"/>
</dbReference>
<dbReference type="PROSITE" id="PS51011">
    <property type="entry name" value="ARID"/>
    <property type="match status" value="1"/>
</dbReference>
<dbReference type="Gene3D" id="1.10.10.2170">
    <property type="match status" value="1"/>
</dbReference>
<dbReference type="InterPro" id="IPR021661">
    <property type="entry name" value="Rap1_C"/>
</dbReference>
<dbReference type="PANTHER" id="PTHR16466">
    <property type="entry name" value="TELOMERE REPEAT-BINDING FACTOR 2-INTERACTING PROTEIN 1"/>
    <property type="match status" value="1"/>
</dbReference>
<keyword evidence="5" id="KW-0010">Activator</keyword>
<dbReference type="GO" id="GO:0042162">
    <property type="term" value="F:telomeric DNA binding"/>
    <property type="evidence" value="ECO:0007669"/>
    <property type="project" value="TreeGrafter"/>
</dbReference>
<dbReference type="GO" id="GO:0031848">
    <property type="term" value="P:protection from non-homologous end joining at telomere"/>
    <property type="evidence" value="ECO:0007669"/>
    <property type="project" value="TreeGrafter"/>
</dbReference>
<dbReference type="InterPro" id="IPR039595">
    <property type="entry name" value="TE2IP/Rap1"/>
</dbReference>
<comment type="subunit">
    <text evidence="8">Homodimer.</text>
</comment>
<comment type="similarity">
    <text evidence="1 8">Belongs to the RAP1 family.</text>
</comment>
<keyword evidence="7 8" id="KW-0539">Nucleus</keyword>
<dbReference type="InterPro" id="IPR038104">
    <property type="entry name" value="Rap1_C_sf"/>
</dbReference>
<dbReference type="VEuPathDB" id="FungiDB:A9K55_000796"/>
<keyword evidence="4" id="KW-0805">Transcription regulation</keyword>
<dbReference type="InterPro" id="IPR001357">
    <property type="entry name" value="BRCT_dom"/>
</dbReference>
<dbReference type="Pfam" id="PF11626">
    <property type="entry name" value="Rap1_C"/>
    <property type="match status" value="1"/>
</dbReference>
<dbReference type="Pfam" id="PF01388">
    <property type="entry name" value="ARID"/>
    <property type="match status" value="1"/>
</dbReference>
<feature type="compositionally biased region" description="Low complexity" evidence="9">
    <location>
        <begin position="236"/>
        <end position="247"/>
    </location>
</feature>
<evidence type="ECO:0000313" key="11">
    <source>
        <dbReference type="EMBL" id="ATY67033.1"/>
    </source>
</evidence>